<evidence type="ECO:0000256" key="3">
    <source>
        <dbReference type="ARBA" id="ARBA00022989"/>
    </source>
</evidence>
<feature type="transmembrane region" description="Helical" evidence="7">
    <location>
        <begin position="40"/>
        <end position="63"/>
    </location>
</feature>
<dbReference type="Pfam" id="PF20684">
    <property type="entry name" value="Fung_rhodopsin"/>
    <property type="match status" value="1"/>
</dbReference>
<feature type="transmembrane region" description="Helical" evidence="7">
    <location>
        <begin position="178"/>
        <end position="201"/>
    </location>
</feature>
<dbReference type="GeneID" id="19468823"/>
<dbReference type="RefSeq" id="XP_008084563.1">
    <property type="nucleotide sequence ID" value="XM_008086372.1"/>
</dbReference>
<evidence type="ECO:0000313" key="9">
    <source>
        <dbReference type="EMBL" id="EPE28655.1"/>
    </source>
</evidence>
<dbReference type="InterPro" id="IPR052337">
    <property type="entry name" value="SAT4-like"/>
</dbReference>
<gene>
    <name evidence="9" type="ORF">GLAREA_09776</name>
</gene>
<keyword evidence="2 7" id="KW-0812">Transmembrane</keyword>
<dbReference type="HOGENOM" id="CLU_019101_0_1_1"/>
<evidence type="ECO:0000313" key="10">
    <source>
        <dbReference type="Proteomes" id="UP000016922"/>
    </source>
</evidence>
<evidence type="ECO:0000259" key="8">
    <source>
        <dbReference type="Pfam" id="PF20684"/>
    </source>
</evidence>
<feature type="transmembrane region" description="Helical" evidence="7">
    <location>
        <begin position="250"/>
        <end position="271"/>
    </location>
</feature>
<keyword evidence="3 7" id="KW-1133">Transmembrane helix</keyword>
<evidence type="ECO:0000256" key="2">
    <source>
        <dbReference type="ARBA" id="ARBA00022692"/>
    </source>
</evidence>
<evidence type="ECO:0000256" key="7">
    <source>
        <dbReference type="SAM" id="Phobius"/>
    </source>
</evidence>
<comment type="similarity">
    <text evidence="5">Belongs to the SAT4 family.</text>
</comment>
<accession>S3CSL2</accession>
<sequence>MNAFVTEAFTLLAIGVTTIGIRTYARWQTVGFKGFKPDDYLMLLAAVVYSFETAAAYIVGAWWHGLANNGMSDEQRLNIVVGSEEWNMRIGGSKTQLVGWSLYTLLLWLLKLCMCIFYARLTEGVDDMRGRVLIGYGALAVTYLATELSILLGCQPFHHNWQIRPDPGNLCQPAISKIDLYVTVILNVLTDMYLMSIPMPMLWRAKIPTPRKILLLGMFGGGVFIMAAGILRCILILRDPIGGAQQAGSWAVRETFVAVIIGNIPMIYPFFRRTTRKLLDSSFFDSINLSRNTKSQADQNGDFHGGSWQEGSNGKKRFGGGRTLYPLSTIGDGSEERIVGDKEMGLGKVARKVSDGELSGRGITVVTETIVHERERMDGESGLQKSHWPIV</sequence>
<keyword evidence="10" id="KW-1185">Reference proteome</keyword>
<dbReference type="InterPro" id="IPR049326">
    <property type="entry name" value="Rhodopsin_dom_fungi"/>
</dbReference>
<dbReference type="PANTHER" id="PTHR33048:SF2">
    <property type="entry name" value="SRPK"/>
    <property type="match status" value="1"/>
</dbReference>
<dbReference type="OrthoDB" id="2988756at2759"/>
<dbReference type="Proteomes" id="UP000016922">
    <property type="component" value="Unassembled WGS sequence"/>
</dbReference>
<dbReference type="PANTHER" id="PTHR33048">
    <property type="entry name" value="PTH11-LIKE INTEGRAL MEMBRANE PROTEIN (AFU_ORTHOLOGUE AFUA_5G11245)"/>
    <property type="match status" value="1"/>
</dbReference>
<feature type="transmembrane region" description="Helical" evidence="7">
    <location>
        <begin position="133"/>
        <end position="158"/>
    </location>
</feature>
<feature type="transmembrane region" description="Helical" evidence="7">
    <location>
        <begin position="213"/>
        <end position="238"/>
    </location>
</feature>
<comment type="subcellular location">
    <subcellularLocation>
        <location evidence="1">Membrane</location>
        <topology evidence="1">Multi-pass membrane protein</topology>
    </subcellularLocation>
</comment>
<dbReference type="EMBL" id="KE145368">
    <property type="protein sequence ID" value="EPE28655.1"/>
    <property type="molecule type" value="Genomic_DNA"/>
</dbReference>
<feature type="transmembrane region" description="Helical" evidence="7">
    <location>
        <begin position="100"/>
        <end position="121"/>
    </location>
</feature>
<dbReference type="GO" id="GO:0016020">
    <property type="term" value="C:membrane"/>
    <property type="evidence" value="ECO:0007669"/>
    <property type="project" value="UniProtKB-SubCell"/>
</dbReference>
<evidence type="ECO:0000256" key="6">
    <source>
        <dbReference type="SAM" id="MobiDB-lite"/>
    </source>
</evidence>
<dbReference type="eggNOG" id="ENOG502RVCT">
    <property type="taxonomic scope" value="Eukaryota"/>
</dbReference>
<protein>
    <recommendedName>
        <fullName evidence="8">Rhodopsin domain-containing protein</fullName>
    </recommendedName>
</protein>
<dbReference type="AlphaFoldDB" id="S3CSL2"/>
<evidence type="ECO:0000256" key="1">
    <source>
        <dbReference type="ARBA" id="ARBA00004141"/>
    </source>
</evidence>
<feature type="region of interest" description="Disordered" evidence="6">
    <location>
        <begin position="294"/>
        <end position="320"/>
    </location>
</feature>
<proteinExistence type="inferred from homology"/>
<evidence type="ECO:0000256" key="5">
    <source>
        <dbReference type="ARBA" id="ARBA00038359"/>
    </source>
</evidence>
<dbReference type="OMA" id="ACMAIFY"/>
<reference evidence="9 10" key="1">
    <citation type="journal article" date="2013" name="BMC Genomics">
        <title>Genomics-driven discovery of the pneumocandin biosynthetic gene cluster in the fungus Glarea lozoyensis.</title>
        <authorList>
            <person name="Chen L."/>
            <person name="Yue Q."/>
            <person name="Zhang X."/>
            <person name="Xiang M."/>
            <person name="Wang C."/>
            <person name="Li S."/>
            <person name="Che Y."/>
            <person name="Ortiz-Lopez F.J."/>
            <person name="Bills G.F."/>
            <person name="Liu X."/>
            <person name="An Z."/>
        </authorList>
    </citation>
    <scope>NUCLEOTIDE SEQUENCE [LARGE SCALE GENOMIC DNA]</scope>
    <source>
        <strain evidence="10">ATCC 20868 / MF5171</strain>
    </source>
</reference>
<evidence type="ECO:0000256" key="4">
    <source>
        <dbReference type="ARBA" id="ARBA00023136"/>
    </source>
</evidence>
<feature type="transmembrane region" description="Helical" evidence="7">
    <location>
        <begin position="6"/>
        <end position="25"/>
    </location>
</feature>
<feature type="domain" description="Rhodopsin" evidence="8">
    <location>
        <begin position="21"/>
        <end position="273"/>
    </location>
</feature>
<keyword evidence="4 7" id="KW-0472">Membrane</keyword>
<dbReference type="KEGG" id="glz:GLAREA_09776"/>
<organism evidence="9 10">
    <name type="scientific">Glarea lozoyensis (strain ATCC 20868 / MF5171)</name>
    <dbReference type="NCBI Taxonomy" id="1116229"/>
    <lineage>
        <taxon>Eukaryota</taxon>
        <taxon>Fungi</taxon>
        <taxon>Dikarya</taxon>
        <taxon>Ascomycota</taxon>
        <taxon>Pezizomycotina</taxon>
        <taxon>Leotiomycetes</taxon>
        <taxon>Helotiales</taxon>
        <taxon>Helotiaceae</taxon>
        <taxon>Glarea</taxon>
    </lineage>
</organism>
<name>S3CSL2_GLAL2</name>